<feature type="transmembrane region" description="Helical" evidence="2">
    <location>
        <begin position="5"/>
        <end position="24"/>
    </location>
</feature>
<feature type="compositionally biased region" description="Low complexity" evidence="1">
    <location>
        <begin position="153"/>
        <end position="167"/>
    </location>
</feature>
<gene>
    <name evidence="3" type="ORF">EVA_12427</name>
</gene>
<keyword evidence="2" id="KW-0812">Transmembrane</keyword>
<accession>J9GCF0</accession>
<evidence type="ECO:0000256" key="2">
    <source>
        <dbReference type="SAM" id="Phobius"/>
    </source>
</evidence>
<reference evidence="3" key="1">
    <citation type="journal article" date="2012" name="PLoS ONE">
        <title>Gene sets for utilization of primary and secondary nutrition supplies in the distal gut of endangered iberian lynx.</title>
        <authorList>
            <person name="Alcaide M."/>
            <person name="Messina E."/>
            <person name="Richter M."/>
            <person name="Bargiela R."/>
            <person name="Peplies J."/>
            <person name="Huws S.A."/>
            <person name="Newbold C.J."/>
            <person name="Golyshin P.N."/>
            <person name="Simon M.A."/>
            <person name="Lopez G."/>
            <person name="Yakimov M.M."/>
            <person name="Ferrer M."/>
        </authorList>
    </citation>
    <scope>NUCLEOTIDE SEQUENCE</scope>
</reference>
<dbReference type="EMBL" id="AMCI01003787">
    <property type="protein sequence ID" value="EJW99472.1"/>
    <property type="molecule type" value="Genomic_DNA"/>
</dbReference>
<feature type="region of interest" description="Disordered" evidence="1">
    <location>
        <begin position="143"/>
        <end position="167"/>
    </location>
</feature>
<keyword evidence="2" id="KW-1133">Transmembrane helix</keyword>
<protein>
    <submittedName>
        <fullName evidence="3">Uncharacterized protein</fullName>
    </submittedName>
</protein>
<keyword evidence="2" id="KW-0472">Membrane</keyword>
<comment type="caution">
    <text evidence="3">The sequence shown here is derived from an EMBL/GenBank/DDBJ whole genome shotgun (WGS) entry which is preliminary data.</text>
</comment>
<evidence type="ECO:0000256" key="1">
    <source>
        <dbReference type="SAM" id="MobiDB-lite"/>
    </source>
</evidence>
<organism evidence="3">
    <name type="scientific">gut metagenome</name>
    <dbReference type="NCBI Taxonomy" id="749906"/>
    <lineage>
        <taxon>unclassified sequences</taxon>
        <taxon>metagenomes</taxon>
        <taxon>organismal metagenomes</taxon>
    </lineage>
</organism>
<dbReference type="AlphaFoldDB" id="J9GCF0"/>
<proteinExistence type="predicted"/>
<feature type="compositionally biased region" description="Acidic residues" evidence="1">
    <location>
        <begin position="109"/>
        <end position="127"/>
    </location>
</feature>
<feature type="region of interest" description="Disordered" evidence="1">
    <location>
        <begin position="99"/>
        <end position="128"/>
    </location>
</feature>
<name>J9GCF0_9ZZZZ</name>
<sequence length="167" mass="18926">MKLKFLIIITFIPTMWFCMDGGGLPFWKAFLFYLFLLPFVVWLYDATRELEDESSIEILVRLLSRLKSKDSKDTQDAEAKKEAQEETITLEKLEIESEGAEVSIVQVDAEGDSEDISDDEDLSDDEDTVVKEYLVRIKVKVTSKDSKRPVDESPSTDSGTPTDSGKD</sequence>
<evidence type="ECO:0000313" key="3">
    <source>
        <dbReference type="EMBL" id="EJW99472.1"/>
    </source>
</evidence>